<dbReference type="Pfam" id="PF07676">
    <property type="entry name" value="PD40"/>
    <property type="match status" value="3"/>
</dbReference>
<proteinExistence type="inferred from homology"/>
<dbReference type="Gene3D" id="2.120.10.30">
    <property type="entry name" value="TolB, C-terminal domain"/>
    <property type="match status" value="1"/>
</dbReference>
<name>A0A0S7Y7R5_UNCT6</name>
<dbReference type="InterPro" id="IPR011659">
    <property type="entry name" value="WD40"/>
</dbReference>
<dbReference type="EMBL" id="LJNI01000160">
    <property type="protein sequence ID" value="KPJ70726.1"/>
    <property type="molecule type" value="Genomic_DNA"/>
</dbReference>
<gene>
    <name evidence="3" type="ORF">AMJ52_09520</name>
</gene>
<sequence length="369" mass="41016">MAQKAKSFKFLLLKGPLFLLLGLKLHNKYTLVCKNIVVLGLAGFLLRMPLIGIAIIIFLTLSSHSCKDDDDNNNGVWPDTLPRYTQHCWGPTWSPDGQTIAFGYVPWTKIDEDSFAEIWDSSGIFLIDADGNNKRPFLLAGIASFFSSPDFSPDGQWLVYIGGPAGVNNIHKARIDGDSITPLTSNYYWNRRPKWGPDGKKILFGRAQAPGDSCGLCIMNADGLNAKVVNQANSAEFGDFLPDYRIAFRGWVDGDYGIWITDTIGLNKVRIFDGPAYHGLSCSSDGAKILFCIHDGEKIRDEIWIMNVDGSDTRRLCIDGIDPCWSPCGTKIVYIKFNLCKQAMTHPGYGELWLMNADGSNQHQLTFID</sequence>
<evidence type="ECO:0008006" key="5">
    <source>
        <dbReference type="Google" id="ProtNLM"/>
    </source>
</evidence>
<comment type="similarity">
    <text evidence="1">Belongs to the TolB family.</text>
</comment>
<evidence type="ECO:0000313" key="4">
    <source>
        <dbReference type="Proteomes" id="UP000051012"/>
    </source>
</evidence>
<organism evidence="3 4">
    <name type="scientific">candidate division TA06 bacterium DG_78</name>
    <dbReference type="NCBI Taxonomy" id="1703772"/>
    <lineage>
        <taxon>Bacteria</taxon>
        <taxon>Bacteria division TA06</taxon>
    </lineage>
</organism>
<evidence type="ECO:0000256" key="2">
    <source>
        <dbReference type="SAM" id="Phobius"/>
    </source>
</evidence>
<keyword evidence="2" id="KW-0812">Transmembrane</keyword>
<reference evidence="3 4" key="1">
    <citation type="journal article" date="2015" name="Microbiome">
        <title>Genomic resolution of linkages in carbon, nitrogen, and sulfur cycling among widespread estuary sediment bacteria.</title>
        <authorList>
            <person name="Baker B.J."/>
            <person name="Lazar C.S."/>
            <person name="Teske A.P."/>
            <person name="Dick G.J."/>
        </authorList>
    </citation>
    <scope>NUCLEOTIDE SEQUENCE [LARGE SCALE GENOMIC DNA]</scope>
    <source>
        <strain evidence="3">DG_78</strain>
    </source>
</reference>
<evidence type="ECO:0000313" key="3">
    <source>
        <dbReference type="EMBL" id="KPJ70726.1"/>
    </source>
</evidence>
<dbReference type="AlphaFoldDB" id="A0A0S7Y7R5"/>
<protein>
    <recommendedName>
        <fullName evidence="5">DUF5050 domain-containing protein</fullName>
    </recommendedName>
</protein>
<evidence type="ECO:0000256" key="1">
    <source>
        <dbReference type="ARBA" id="ARBA00009820"/>
    </source>
</evidence>
<dbReference type="PANTHER" id="PTHR36842:SF1">
    <property type="entry name" value="PROTEIN TOLB"/>
    <property type="match status" value="1"/>
</dbReference>
<feature type="transmembrane region" description="Helical" evidence="2">
    <location>
        <begin position="35"/>
        <end position="59"/>
    </location>
</feature>
<keyword evidence="2" id="KW-0472">Membrane</keyword>
<dbReference type="Gene3D" id="2.120.10.60">
    <property type="entry name" value="Tricorn protease N-terminal domain"/>
    <property type="match status" value="1"/>
</dbReference>
<accession>A0A0S7Y7R5</accession>
<comment type="caution">
    <text evidence="3">The sequence shown here is derived from an EMBL/GenBank/DDBJ whole genome shotgun (WGS) entry which is preliminary data.</text>
</comment>
<dbReference type="PANTHER" id="PTHR36842">
    <property type="entry name" value="PROTEIN TOLB HOMOLOG"/>
    <property type="match status" value="1"/>
</dbReference>
<dbReference type="InterPro" id="IPR011042">
    <property type="entry name" value="6-blade_b-propeller_TolB-like"/>
</dbReference>
<dbReference type="Proteomes" id="UP000051012">
    <property type="component" value="Unassembled WGS sequence"/>
</dbReference>
<keyword evidence="2" id="KW-1133">Transmembrane helix</keyword>
<dbReference type="SUPFAM" id="SSF82171">
    <property type="entry name" value="DPP6 N-terminal domain-like"/>
    <property type="match status" value="1"/>
</dbReference>